<keyword evidence="2" id="KW-1185">Reference proteome</keyword>
<proteinExistence type="predicted"/>
<evidence type="ECO:0000313" key="1">
    <source>
        <dbReference type="EMBL" id="EEG29396.1"/>
    </source>
</evidence>
<reference evidence="1 2" key="2">
    <citation type="submission" date="2009-02" db="EMBL/GenBank/DDBJ databases">
        <title>Draft genome sequence of Clostridium methylpentosum (DSM 5476).</title>
        <authorList>
            <person name="Sudarsanam P."/>
            <person name="Ley R."/>
            <person name="Guruge J."/>
            <person name="Turnbaugh P.J."/>
            <person name="Mahowald M."/>
            <person name="Liep D."/>
            <person name="Gordon J."/>
        </authorList>
    </citation>
    <scope>NUCLEOTIDE SEQUENCE [LARGE SCALE GENOMIC DNA]</scope>
    <source>
        <strain evidence="1 2">DSM 5476</strain>
    </source>
</reference>
<dbReference type="EMBL" id="ACEC01000103">
    <property type="protein sequence ID" value="EEG29396.1"/>
    <property type="molecule type" value="Genomic_DNA"/>
</dbReference>
<reference evidence="1 2" key="1">
    <citation type="submission" date="2009-01" db="EMBL/GenBank/DDBJ databases">
        <authorList>
            <person name="Fulton L."/>
            <person name="Clifton S."/>
            <person name="Fulton B."/>
            <person name="Xu J."/>
            <person name="Minx P."/>
            <person name="Pepin K.H."/>
            <person name="Johnson M."/>
            <person name="Bhonagiri V."/>
            <person name="Nash W.E."/>
            <person name="Mardis E.R."/>
            <person name="Wilson R.K."/>
        </authorList>
    </citation>
    <scope>NUCLEOTIDE SEQUENCE [LARGE SCALE GENOMIC DNA]</scope>
    <source>
        <strain evidence="1 2">DSM 5476</strain>
    </source>
</reference>
<dbReference type="STRING" id="537013.CLOSTMETH_02986"/>
<comment type="caution">
    <text evidence="1">The sequence shown here is derived from an EMBL/GenBank/DDBJ whole genome shotgun (WGS) entry which is preliminary data.</text>
</comment>
<gene>
    <name evidence="1" type="ORF">CLOSTMETH_02986</name>
</gene>
<dbReference type="Proteomes" id="UP000003340">
    <property type="component" value="Unassembled WGS sequence"/>
</dbReference>
<dbReference type="HOGENOM" id="CLU_3134168_0_0_9"/>
<protein>
    <submittedName>
        <fullName evidence="1">Uncharacterized protein</fullName>
    </submittedName>
</protein>
<evidence type="ECO:0000313" key="2">
    <source>
        <dbReference type="Proteomes" id="UP000003340"/>
    </source>
</evidence>
<dbReference type="AlphaFoldDB" id="C0EGJ3"/>
<accession>C0EGJ3</accession>
<sequence>MYVMEFVQAQIWIPANTAGGGMRARAEIIQKQLQEDTISSQLVLKEDMN</sequence>
<name>C0EGJ3_9FIRM</name>
<organism evidence="1 2">
    <name type="scientific">[Clostridium] methylpentosum DSM 5476</name>
    <dbReference type="NCBI Taxonomy" id="537013"/>
    <lineage>
        <taxon>Bacteria</taxon>
        <taxon>Bacillati</taxon>
        <taxon>Bacillota</taxon>
        <taxon>Clostridia</taxon>
        <taxon>Eubacteriales</taxon>
        <taxon>Oscillospiraceae</taxon>
        <taxon>Oscillospiraceae incertae sedis</taxon>
    </lineage>
</organism>